<dbReference type="EMBL" id="DTLI01000167">
    <property type="protein sequence ID" value="HHS52611.1"/>
    <property type="molecule type" value="Genomic_DNA"/>
</dbReference>
<keyword evidence="1" id="KW-0472">Membrane</keyword>
<dbReference type="NCBIfam" id="TIGR01300">
    <property type="entry name" value="CPA3_mnhG_phaG"/>
    <property type="match status" value="1"/>
</dbReference>
<accession>A0A7C6A9L6</accession>
<sequence>MISVIGWIVIVIGVLFNLLGSLGLVRFPDLYNRMQAATKCVTVGTCGIMFGVFLLTGFSQTGIKALLCAFFVLTTMPVAAHALSRGSLIFGIKLWRETKIDKFGKDKFGKELIEGKDEETQA</sequence>
<reference evidence="2" key="1">
    <citation type="journal article" date="2020" name="mSystems">
        <title>Genome- and Community-Level Interaction Insights into Carbon Utilization and Element Cycling Functions of Hydrothermarchaeota in Hydrothermal Sediment.</title>
        <authorList>
            <person name="Zhou Z."/>
            <person name="Liu Y."/>
            <person name="Xu W."/>
            <person name="Pan J."/>
            <person name="Luo Z.H."/>
            <person name="Li M."/>
        </authorList>
    </citation>
    <scope>NUCLEOTIDE SEQUENCE [LARGE SCALE GENOMIC DNA]</scope>
    <source>
        <strain evidence="2">SpSt-876</strain>
    </source>
</reference>
<protein>
    <submittedName>
        <fullName evidence="2">Na+/H+ antiporter subunit G</fullName>
    </submittedName>
</protein>
<dbReference type="PANTHER" id="PTHR34703:SF1">
    <property type="entry name" value="ANTIPORTER SUBUNIT MNHG2-RELATED"/>
    <property type="match status" value="1"/>
</dbReference>
<feature type="transmembrane region" description="Helical" evidence="1">
    <location>
        <begin position="37"/>
        <end position="56"/>
    </location>
</feature>
<evidence type="ECO:0000256" key="1">
    <source>
        <dbReference type="SAM" id="Phobius"/>
    </source>
</evidence>
<dbReference type="InterPro" id="IPR005133">
    <property type="entry name" value="PhaG_MnhG_YufB"/>
</dbReference>
<feature type="transmembrane region" description="Helical" evidence="1">
    <location>
        <begin position="6"/>
        <end position="25"/>
    </location>
</feature>
<comment type="caution">
    <text evidence="2">The sequence shown here is derived from an EMBL/GenBank/DDBJ whole genome shotgun (WGS) entry which is preliminary data.</text>
</comment>
<dbReference type="AlphaFoldDB" id="A0A7C6A9L6"/>
<organism evidence="2">
    <name type="scientific">candidate division WOR-3 bacterium</name>
    <dbReference type="NCBI Taxonomy" id="2052148"/>
    <lineage>
        <taxon>Bacteria</taxon>
        <taxon>Bacteria division WOR-3</taxon>
    </lineage>
</organism>
<evidence type="ECO:0000313" key="2">
    <source>
        <dbReference type="EMBL" id="HHS52611.1"/>
    </source>
</evidence>
<keyword evidence="1" id="KW-0812">Transmembrane</keyword>
<feature type="transmembrane region" description="Helical" evidence="1">
    <location>
        <begin position="62"/>
        <end position="83"/>
    </location>
</feature>
<dbReference type="GO" id="GO:0015385">
    <property type="term" value="F:sodium:proton antiporter activity"/>
    <property type="evidence" value="ECO:0007669"/>
    <property type="project" value="TreeGrafter"/>
</dbReference>
<dbReference type="PANTHER" id="PTHR34703">
    <property type="entry name" value="ANTIPORTER SUBUNIT MNHG2-RELATED"/>
    <property type="match status" value="1"/>
</dbReference>
<name>A0A7C6A9L6_UNCW3</name>
<proteinExistence type="predicted"/>
<dbReference type="NCBIfam" id="NF009314">
    <property type="entry name" value="PRK12674.1-2"/>
    <property type="match status" value="1"/>
</dbReference>
<dbReference type="Pfam" id="PF03334">
    <property type="entry name" value="PhaG_MnhG_YufB"/>
    <property type="match status" value="1"/>
</dbReference>
<gene>
    <name evidence="2" type="ORF">ENW73_07085</name>
</gene>
<keyword evidence="1" id="KW-1133">Transmembrane helix</keyword>